<evidence type="ECO:0000313" key="2">
    <source>
        <dbReference type="Proteomes" id="UP001177021"/>
    </source>
</evidence>
<dbReference type="EMBL" id="CASHSV030000001">
    <property type="protein sequence ID" value="CAJ2632601.1"/>
    <property type="molecule type" value="Genomic_DNA"/>
</dbReference>
<dbReference type="Proteomes" id="UP001177021">
    <property type="component" value="Unassembled WGS sequence"/>
</dbReference>
<reference evidence="1" key="1">
    <citation type="submission" date="2023-10" db="EMBL/GenBank/DDBJ databases">
        <authorList>
            <person name="Rodriguez Cubillos JULIANA M."/>
            <person name="De Vega J."/>
        </authorList>
    </citation>
    <scope>NUCLEOTIDE SEQUENCE</scope>
</reference>
<organism evidence="1 2">
    <name type="scientific">Trifolium pratense</name>
    <name type="common">Red clover</name>
    <dbReference type="NCBI Taxonomy" id="57577"/>
    <lineage>
        <taxon>Eukaryota</taxon>
        <taxon>Viridiplantae</taxon>
        <taxon>Streptophyta</taxon>
        <taxon>Embryophyta</taxon>
        <taxon>Tracheophyta</taxon>
        <taxon>Spermatophyta</taxon>
        <taxon>Magnoliopsida</taxon>
        <taxon>eudicotyledons</taxon>
        <taxon>Gunneridae</taxon>
        <taxon>Pentapetalae</taxon>
        <taxon>rosids</taxon>
        <taxon>fabids</taxon>
        <taxon>Fabales</taxon>
        <taxon>Fabaceae</taxon>
        <taxon>Papilionoideae</taxon>
        <taxon>50 kb inversion clade</taxon>
        <taxon>NPAAA clade</taxon>
        <taxon>Hologalegina</taxon>
        <taxon>IRL clade</taxon>
        <taxon>Trifolieae</taxon>
        <taxon>Trifolium</taxon>
    </lineage>
</organism>
<comment type="caution">
    <text evidence="1">The sequence shown here is derived from an EMBL/GenBank/DDBJ whole genome shotgun (WGS) entry which is preliminary data.</text>
</comment>
<proteinExistence type="predicted"/>
<gene>
    <name evidence="1" type="ORF">MILVUS5_LOCUS3875</name>
</gene>
<sequence length="612" mass="68683">MKAKRKGGNLGLNEMNKESKTKMRDLNRGVDPQLWHAIAGGMVQMPEVNSKIFYFPQGHAEHACELVNFSAHSIIPHKIPSLIPCRVESIKYMADPETDEVFTKLRLVPLHISQVRFDDDDGGVGGIGVSETKDKHQCFAKTLTQSDSNNGGGFSCPRHCAETLFPSLDYSGNPPSQDIYPKDVHGEIWPFKHVYRGTPKRHLLTTGWSPFVSDKKIVSGDSIVFVRTENGDLHVGLRRAKRKRDVRPDPSSEMKPGSGIGIRPDLPYGVFTSYSGEENNKLRRNGKGNGLRISDGMMGRGKVKAQEVIEAVKRGTNMEPFDVVYYPRAGTPEFFVKISLIGKALQIRWCHGMRFKMAIETEDSTRISWFVGTVVSVQASDPAWPESFWRFLQVEWDEPELLKNLKRVNPWQVEIVSNMPSIPLSPYVPPRKKLRLPQHPNYPLDGQFSMPTFPNNFLSPNIPIFHLPGTTPVGMQGARHPHFSFSSSDFHLNKFPLGLFKPSFQQPFNHTATTSMTVPYNNTMLQKPTTSENASCPLTSTQSSEKSDHVKPSHLMLFGQKITIENKISSNTTADAGNESIEKKMTNNFSDLHLQGLPKCSSGERFELNHKN</sequence>
<name>A0ACB0IJT3_TRIPR</name>
<protein>
    <submittedName>
        <fullName evidence="1">Uncharacterized protein</fullName>
    </submittedName>
</protein>
<accession>A0ACB0IJT3</accession>
<evidence type="ECO:0000313" key="1">
    <source>
        <dbReference type="EMBL" id="CAJ2632601.1"/>
    </source>
</evidence>
<keyword evidence="2" id="KW-1185">Reference proteome</keyword>